<sequence length="325" mass="32611">CIPCASGSYSDVEGSTTCTACPEGMTSRLTGSASILDCRCTSGKYMDPKSGACLACPGGTYNNESRLTFCATGCATCPIHSTSVQGSSSRSDCVCEAGFYDAEAAARSSTQGSNATIASSLAAGPDCRRCAEGSYSNGTGSTVCNEECAVCPGGSYSSMGGSTSCTTSGPDCRRCAEGSYSNGTGSTVCIPCASGSYSDVEGSTTCTACPEGMTSRLTGSASILDCRCTSGKYMDPKSGACLACPGGTYNNESRLTFCQHCPDDMESAPGSSSVDDCKCTMGFVSGLNGSTGCHGCPAGSYNDVVGATNTLCLPCKPGTYSLVEG</sequence>
<dbReference type="AlphaFoldDB" id="L1I5I7"/>
<dbReference type="STRING" id="905079.L1I5I7"/>
<dbReference type="EnsemblProtists" id="EKX31149">
    <property type="protein sequence ID" value="EKX31149"/>
    <property type="gene ID" value="GUITHDRAFT_45887"/>
</dbReference>
<dbReference type="EMBL" id="JH993347">
    <property type="protein sequence ID" value="EKX31149.1"/>
    <property type="molecule type" value="Genomic_DNA"/>
</dbReference>
<evidence type="ECO:0000313" key="3">
    <source>
        <dbReference type="EnsemblProtists" id="EKX31149"/>
    </source>
</evidence>
<dbReference type="InterPro" id="IPR011641">
    <property type="entry name" value="Tyr-kin_ephrin_A/B_rcpt-like"/>
</dbReference>
<evidence type="ECO:0000313" key="4">
    <source>
        <dbReference type="Proteomes" id="UP000011087"/>
    </source>
</evidence>
<keyword evidence="4" id="KW-1185">Reference proteome</keyword>
<dbReference type="eggNOG" id="KOG1217">
    <property type="taxonomic scope" value="Eukaryota"/>
</dbReference>
<dbReference type="RefSeq" id="XP_005818129.1">
    <property type="nucleotide sequence ID" value="XM_005818072.1"/>
</dbReference>
<evidence type="ECO:0000313" key="2">
    <source>
        <dbReference type="EMBL" id="EKX31149.1"/>
    </source>
</evidence>
<dbReference type="OrthoDB" id="439917at2759"/>
<feature type="domain" description="Tyrosine-protein kinase ephrin type A/B receptor-like" evidence="1">
    <location>
        <begin position="1"/>
        <end position="38"/>
    </location>
</feature>
<feature type="non-terminal residue" evidence="2">
    <location>
        <position position="1"/>
    </location>
</feature>
<dbReference type="Proteomes" id="UP000011087">
    <property type="component" value="Unassembled WGS sequence"/>
</dbReference>
<proteinExistence type="predicted"/>
<dbReference type="PANTHER" id="PTHR46104">
    <property type="entry name" value="GENE 9195-RELATED-RELATED"/>
    <property type="match status" value="1"/>
</dbReference>
<reference evidence="4" key="2">
    <citation type="submission" date="2012-11" db="EMBL/GenBank/DDBJ databases">
        <authorList>
            <person name="Kuo A."/>
            <person name="Curtis B.A."/>
            <person name="Tanifuji G."/>
            <person name="Burki F."/>
            <person name="Gruber A."/>
            <person name="Irimia M."/>
            <person name="Maruyama S."/>
            <person name="Arias M.C."/>
            <person name="Ball S.G."/>
            <person name="Gile G.H."/>
            <person name="Hirakawa Y."/>
            <person name="Hopkins J.F."/>
            <person name="Rensing S.A."/>
            <person name="Schmutz J."/>
            <person name="Symeonidi A."/>
            <person name="Elias M."/>
            <person name="Eveleigh R.J."/>
            <person name="Herman E.K."/>
            <person name="Klute M.J."/>
            <person name="Nakayama T."/>
            <person name="Obornik M."/>
            <person name="Reyes-Prieto A."/>
            <person name="Armbrust E.V."/>
            <person name="Aves S.J."/>
            <person name="Beiko R.G."/>
            <person name="Coutinho P."/>
            <person name="Dacks J.B."/>
            <person name="Durnford D.G."/>
            <person name="Fast N.M."/>
            <person name="Green B.R."/>
            <person name="Grisdale C."/>
            <person name="Hempe F."/>
            <person name="Henrissat B."/>
            <person name="Hoppner M.P."/>
            <person name="Ishida K.-I."/>
            <person name="Kim E."/>
            <person name="Koreny L."/>
            <person name="Kroth P.G."/>
            <person name="Liu Y."/>
            <person name="Malik S.-B."/>
            <person name="Maier U.G."/>
            <person name="McRose D."/>
            <person name="Mock T."/>
            <person name="Neilson J.A."/>
            <person name="Onodera N.T."/>
            <person name="Poole A.M."/>
            <person name="Pritham E.J."/>
            <person name="Richards T.A."/>
            <person name="Rocap G."/>
            <person name="Roy S.W."/>
            <person name="Sarai C."/>
            <person name="Schaack S."/>
            <person name="Shirato S."/>
            <person name="Slamovits C.H."/>
            <person name="Spencer D.F."/>
            <person name="Suzuki S."/>
            <person name="Worden A.Z."/>
            <person name="Zauner S."/>
            <person name="Barry K."/>
            <person name="Bell C."/>
            <person name="Bharti A.K."/>
            <person name="Crow J.A."/>
            <person name="Grimwood J."/>
            <person name="Kramer R."/>
            <person name="Lindquist E."/>
            <person name="Lucas S."/>
            <person name="Salamov A."/>
            <person name="McFadden G.I."/>
            <person name="Lane C.E."/>
            <person name="Keeling P.J."/>
            <person name="Gray M.W."/>
            <person name="Grigoriev I.V."/>
            <person name="Archibald J.M."/>
        </authorList>
    </citation>
    <scope>NUCLEOTIDE SEQUENCE</scope>
    <source>
        <strain evidence="4">CCMP2712</strain>
    </source>
</reference>
<dbReference type="HOGENOM" id="CLU_077323_0_0_1"/>
<evidence type="ECO:0000259" key="1">
    <source>
        <dbReference type="Pfam" id="PF07699"/>
    </source>
</evidence>
<feature type="non-terminal residue" evidence="2">
    <location>
        <position position="325"/>
    </location>
</feature>
<feature type="domain" description="Tyrosine-protein kinase ephrin type A/B receptor-like" evidence="1">
    <location>
        <begin position="178"/>
        <end position="226"/>
    </location>
</feature>
<organism evidence="2">
    <name type="scientific">Guillardia theta (strain CCMP2712)</name>
    <name type="common">Cryptophyte</name>
    <dbReference type="NCBI Taxonomy" id="905079"/>
    <lineage>
        <taxon>Eukaryota</taxon>
        <taxon>Cryptophyceae</taxon>
        <taxon>Pyrenomonadales</taxon>
        <taxon>Geminigeraceae</taxon>
        <taxon>Guillardia</taxon>
    </lineage>
</organism>
<dbReference type="SMART" id="SM01411">
    <property type="entry name" value="Ephrin_rec_like"/>
    <property type="match status" value="6"/>
</dbReference>
<dbReference type="PANTHER" id="PTHR46104:SF1">
    <property type="entry name" value="GENE 9195-RELATED"/>
    <property type="match status" value="1"/>
</dbReference>
<dbReference type="OMA" id="GERICNC"/>
<reference evidence="2 4" key="1">
    <citation type="journal article" date="2012" name="Nature">
        <title>Algal genomes reveal evolutionary mosaicism and the fate of nucleomorphs.</title>
        <authorList>
            <consortium name="DOE Joint Genome Institute"/>
            <person name="Curtis B.A."/>
            <person name="Tanifuji G."/>
            <person name="Burki F."/>
            <person name="Gruber A."/>
            <person name="Irimia M."/>
            <person name="Maruyama S."/>
            <person name="Arias M.C."/>
            <person name="Ball S.G."/>
            <person name="Gile G.H."/>
            <person name="Hirakawa Y."/>
            <person name="Hopkins J.F."/>
            <person name="Kuo A."/>
            <person name="Rensing S.A."/>
            <person name="Schmutz J."/>
            <person name="Symeonidi A."/>
            <person name="Elias M."/>
            <person name="Eveleigh R.J."/>
            <person name="Herman E.K."/>
            <person name="Klute M.J."/>
            <person name="Nakayama T."/>
            <person name="Obornik M."/>
            <person name="Reyes-Prieto A."/>
            <person name="Armbrust E.V."/>
            <person name="Aves S.J."/>
            <person name="Beiko R.G."/>
            <person name="Coutinho P."/>
            <person name="Dacks J.B."/>
            <person name="Durnford D.G."/>
            <person name="Fast N.M."/>
            <person name="Green B.R."/>
            <person name="Grisdale C.J."/>
            <person name="Hempel F."/>
            <person name="Henrissat B."/>
            <person name="Hoppner M.P."/>
            <person name="Ishida K."/>
            <person name="Kim E."/>
            <person name="Koreny L."/>
            <person name="Kroth P.G."/>
            <person name="Liu Y."/>
            <person name="Malik S.B."/>
            <person name="Maier U.G."/>
            <person name="McRose D."/>
            <person name="Mock T."/>
            <person name="Neilson J.A."/>
            <person name="Onodera N.T."/>
            <person name="Poole A.M."/>
            <person name="Pritham E.J."/>
            <person name="Richards T.A."/>
            <person name="Rocap G."/>
            <person name="Roy S.W."/>
            <person name="Sarai C."/>
            <person name="Schaack S."/>
            <person name="Shirato S."/>
            <person name="Slamovits C.H."/>
            <person name="Spencer D.F."/>
            <person name="Suzuki S."/>
            <person name="Worden A.Z."/>
            <person name="Zauner S."/>
            <person name="Barry K."/>
            <person name="Bell C."/>
            <person name="Bharti A.K."/>
            <person name="Crow J.A."/>
            <person name="Grimwood J."/>
            <person name="Kramer R."/>
            <person name="Lindquist E."/>
            <person name="Lucas S."/>
            <person name="Salamov A."/>
            <person name="McFadden G.I."/>
            <person name="Lane C.E."/>
            <person name="Keeling P.J."/>
            <person name="Gray M.W."/>
            <person name="Grigoriev I.V."/>
            <person name="Archibald J.M."/>
        </authorList>
    </citation>
    <scope>NUCLEOTIDE SEQUENCE</scope>
    <source>
        <strain evidence="2 4">CCMP2712</strain>
    </source>
</reference>
<dbReference type="Pfam" id="PF07699">
    <property type="entry name" value="Ephrin_rec_like"/>
    <property type="match status" value="3"/>
</dbReference>
<reference evidence="3" key="3">
    <citation type="submission" date="2016-03" db="UniProtKB">
        <authorList>
            <consortium name="EnsemblProtists"/>
        </authorList>
    </citation>
    <scope>IDENTIFICATION</scope>
</reference>
<dbReference type="GeneID" id="17287871"/>
<accession>L1I5I7</accession>
<name>L1I5I7_GUITC</name>
<dbReference type="KEGG" id="gtt:GUITHDRAFT_45887"/>
<dbReference type="Gene3D" id="2.10.50.10">
    <property type="entry name" value="Tumor Necrosis Factor Receptor, subunit A, domain 2"/>
    <property type="match status" value="5"/>
</dbReference>
<dbReference type="PaxDb" id="55529-EKX31149"/>
<feature type="domain" description="Tyrosine-protein kinase ephrin type A/B receptor-like" evidence="1">
    <location>
        <begin position="231"/>
        <end position="277"/>
    </location>
</feature>
<protein>
    <recommendedName>
        <fullName evidence="1">Tyrosine-protein kinase ephrin type A/B receptor-like domain-containing protein</fullName>
    </recommendedName>
</protein>
<gene>
    <name evidence="2" type="ORF">GUITHDRAFT_45887</name>
</gene>